<evidence type="ECO:0000256" key="9">
    <source>
        <dbReference type="ARBA" id="ARBA00022824"/>
    </source>
</evidence>
<dbReference type="InterPro" id="IPR036865">
    <property type="entry name" value="CRAL-TRIO_dom_sf"/>
</dbReference>
<comment type="similarity">
    <text evidence="3 16">Belongs to the SFH5 family.</text>
</comment>
<comment type="subcellular location">
    <subcellularLocation>
        <location evidence="16">Cytoplasm</location>
    </subcellularLocation>
    <subcellularLocation>
        <location evidence="2 16">Endoplasmic reticulum membrane</location>
        <topology evidence="2 16">Peripheral membrane protein</topology>
    </subcellularLocation>
    <subcellularLocation>
        <location evidence="16">Microsome membrane</location>
        <topology evidence="16">Peripheral membrane protein</topology>
    </subcellularLocation>
</comment>
<feature type="region of interest" description="Disordered" evidence="17">
    <location>
        <begin position="306"/>
        <end position="345"/>
    </location>
</feature>
<evidence type="ECO:0000256" key="17">
    <source>
        <dbReference type="SAM" id="MobiDB-lite"/>
    </source>
</evidence>
<dbReference type="Proteomes" id="UP000594364">
    <property type="component" value="Chromosome 1"/>
</dbReference>
<dbReference type="GO" id="GO:0008526">
    <property type="term" value="F:phosphatidylinositol transfer activity"/>
    <property type="evidence" value="ECO:0007669"/>
    <property type="project" value="UniProtKB-UniRule"/>
</dbReference>
<dbReference type="Pfam" id="PF00650">
    <property type="entry name" value="CRAL_TRIO"/>
    <property type="match status" value="1"/>
</dbReference>
<dbReference type="SUPFAM" id="SSF46938">
    <property type="entry name" value="CRAL/TRIO N-terminal domain"/>
    <property type="match status" value="1"/>
</dbReference>
<evidence type="ECO:0000256" key="13">
    <source>
        <dbReference type="ARBA" id="ARBA00023136"/>
    </source>
</evidence>
<keyword evidence="7" id="KW-0349">Heme</keyword>
<evidence type="ECO:0000256" key="16">
    <source>
        <dbReference type="RuleBase" id="RU367059"/>
    </source>
</evidence>
<evidence type="ECO:0000256" key="1">
    <source>
        <dbReference type="ARBA" id="ARBA00001970"/>
    </source>
</evidence>
<dbReference type="GO" id="GO:0032541">
    <property type="term" value="C:cortical endoplasmic reticulum"/>
    <property type="evidence" value="ECO:0007669"/>
    <property type="project" value="TreeGrafter"/>
</dbReference>
<dbReference type="GO" id="GO:0046872">
    <property type="term" value="F:metal ion binding"/>
    <property type="evidence" value="ECO:0007669"/>
    <property type="project" value="UniProtKB-KW"/>
</dbReference>
<dbReference type="GO" id="GO:0005789">
    <property type="term" value="C:endoplasmic reticulum membrane"/>
    <property type="evidence" value="ECO:0007669"/>
    <property type="project" value="UniProtKB-SubCell"/>
</dbReference>
<comment type="catalytic activity">
    <reaction evidence="14">
        <text>a 1,2-diacyl-sn-glycero-3-phospho-(1D-myo-inositol)(in) = a 1,2-diacyl-sn-glycero-3-phospho-(1D-myo-inositol)(out)</text>
        <dbReference type="Rhea" id="RHEA:38691"/>
        <dbReference type="ChEBI" id="CHEBI:57880"/>
    </reaction>
    <physiologicalReaction direction="left-to-right" evidence="14">
        <dbReference type="Rhea" id="RHEA:38692"/>
    </physiologicalReaction>
</comment>
<reference evidence="19 20" key="1">
    <citation type="journal article" date="2018" name="PLoS Genet.">
        <title>Repeat elements organise 3D genome structure and mediate transcription in the filamentous fungus Epichloe festucae.</title>
        <authorList>
            <person name="Winter D.J."/>
            <person name="Ganley A.R.D."/>
            <person name="Young C.A."/>
            <person name="Liachko I."/>
            <person name="Schardl C.L."/>
            <person name="Dupont P.Y."/>
            <person name="Berry D."/>
            <person name="Ram A."/>
            <person name="Scott B."/>
            <person name="Cox M.P."/>
        </authorList>
    </citation>
    <scope>NUCLEOTIDE SEQUENCE [LARGE SCALE GENOMIC DNA]</scope>
    <source>
        <strain evidence="19 20">Fl1</strain>
    </source>
</reference>
<evidence type="ECO:0000256" key="2">
    <source>
        <dbReference type="ARBA" id="ARBA00004406"/>
    </source>
</evidence>
<dbReference type="CDD" id="cd00170">
    <property type="entry name" value="SEC14"/>
    <property type="match status" value="1"/>
</dbReference>
<evidence type="ECO:0000256" key="7">
    <source>
        <dbReference type="ARBA" id="ARBA00022617"/>
    </source>
</evidence>
<dbReference type="PANTHER" id="PTHR47669:SF1">
    <property type="entry name" value="PHOSPHATIDYLINOSITOL TRANSFER PROTEIN SFH5"/>
    <property type="match status" value="1"/>
</dbReference>
<evidence type="ECO:0000256" key="5">
    <source>
        <dbReference type="ARBA" id="ARBA00022448"/>
    </source>
</evidence>
<dbReference type="GO" id="GO:0043001">
    <property type="term" value="P:Golgi to plasma membrane protein transport"/>
    <property type="evidence" value="ECO:0007669"/>
    <property type="project" value="TreeGrafter"/>
</dbReference>
<evidence type="ECO:0000256" key="11">
    <source>
        <dbReference type="ARBA" id="ARBA00023004"/>
    </source>
</evidence>
<feature type="compositionally biased region" description="Basic and acidic residues" evidence="17">
    <location>
        <begin position="329"/>
        <end position="345"/>
    </location>
</feature>
<evidence type="ECO:0000313" key="19">
    <source>
        <dbReference type="EMBL" id="QPG93609.1"/>
    </source>
</evidence>
<sequence>MSTEQTPAATPGAAATVPAAPVEAPAPAVPETALAKLTARLVDITAKAEHTEMWGVELSPSAHAPTQVILLKFLRANNNDVAAAEKQLTSALEWRKKVQPAKLVSETFDKKKFGDLGYVTTHKDEAGTETVITWNIYGAVRDNNATFGNVEEFIRWRAALMELGVQKLRLNDITEPPAEDGEDIHRMLQVHDYRSVSFFRMDPAVKAASKETIETFSMAYPELLAHKYFVNVPAVMGWVFGVMKLFLAPATLRKFHPITSGTTLSTELKSISSSLPKEYGGQGPSVTEAETVKLVDDAPAAMPIANDAQTEAKPVDSSAATTTPVVTDAEVKAAEAEPLAEERVA</sequence>
<keyword evidence="13 16" id="KW-0472">Membrane</keyword>
<evidence type="ECO:0000313" key="20">
    <source>
        <dbReference type="Proteomes" id="UP000594364"/>
    </source>
</evidence>
<dbReference type="InterPro" id="IPR042938">
    <property type="entry name" value="Sfh5"/>
</dbReference>
<evidence type="ECO:0000256" key="15">
    <source>
        <dbReference type="ARBA" id="ARBA00024180"/>
    </source>
</evidence>
<gene>
    <name evidence="19" type="ORF">C2857_001132</name>
</gene>
<dbReference type="InterPro" id="IPR036273">
    <property type="entry name" value="CRAL/TRIO_N_dom_sf"/>
</dbReference>
<evidence type="ECO:0000259" key="18">
    <source>
        <dbReference type="PROSITE" id="PS50191"/>
    </source>
</evidence>
<feature type="domain" description="CRAL-TRIO" evidence="18">
    <location>
        <begin position="106"/>
        <end position="287"/>
    </location>
</feature>
<dbReference type="Gene3D" id="3.40.525.10">
    <property type="entry name" value="CRAL-TRIO lipid binding domain"/>
    <property type="match status" value="1"/>
</dbReference>
<dbReference type="AlphaFoldDB" id="A0A7S9KJW9"/>
<dbReference type="SUPFAM" id="SSF52087">
    <property type="entry name" value="CRAL/TRIO domain"/>
    <property type="match status" value="1"/>
</dbReference>
<keyword evidence="5 16" id="KW-0813">Transport</keyword>
<proteinExistence type="inferred from homology"/>
<protein>
    <recommendedName>
        <fullName evidence="4 16">Phosphatidylinositol transfer protein SFH5</fullName>
        <shortName evidence="16">PITP SFH5</shortName>
    </recommendedName>
</protein>
<dbReference type="Pfam" id="PF03765">
    <property type="entry name" value="CRAL_TRIO_N"/>
    <property type="match status" value="1"/>
</dbReference>
<dbReference type="GO" id="GO:0017157">
    <property type="term" value="P:regulation of exocytosis"/>
    <property type="evidence" value="ECO:0007669"/>
    <property type="project" value="TreeGrafter"/>
</dbReference>
<keyword evidence="6 16" id="KW-0963">Cytoplasm</keyword>
<accession>A0A7S9KJW9</accession>
<evidence type="ECO:0000256" key="12">
    <source>
        <dbReference type="ARBA" id="ARBA00023055"/>
    </source>
</evidence>
<evidence type="ECO:0000256" key="6">
    <source>
        <dbReference type="ARBA" id="ARBA00022490"/>
    </source>
</evidence>
<dbReference type="InterPro" id="IPR001251">
    <property type="entry name" value="CRAL-TRIO_dom"/>
</dbReference>
<evidence type="ECO:0000256" key="10">
    <source>
        <dbReference type="ARBA" id="ARBA00022848"/>
    </source>
</evidence>
<dbReference type="GO" id="GO:0005886">
    <property type="term" value="C:plasma membrane"/>
    <property type="evidence" value="ECO:0007669"/>
    <property type="project" value="TreeGrafter"/>
</dbReference>
<organism evidence="19 20">
    <name type="scientific">Epichloe festucae (strain Fl1)</name>
    <dbReference type="NCBI Taxonomy" id="877507"/>
    <lineage>
        <taxon>Eukaryota</taxon>
        <taxon>Fungi</taxon>
        <taxon>Dikarya</taxon>
        <taxon>Ascomycota</taxon>
        <taxon>Pezizomycotina</taxon>
        <taxon>Sordariomycetes</taxon>
        <taxon>Hypocreomycetidae</taxon>
        <taxon>Hypocreales</taxon>
        <taxon>Clavicipitaceae</taxon>
        <taxon>Epichloe</taxon>
    </lineage>
</organism>
<comment type="function">
    <text evidence="15">Non-classical phosphatidylinositol (PtdIns) transfer protein (PITP), which exhibits PtdIns-binding/transfer activity in the absence of detectable PtdCho-binding/transfer activity. Regulates PtdIns(4,5)P2 homeostasis at the plasma membrane. Heme-binding protein that may play a role in organic oxidant-induced stress responses.</text>
</comment>
<evidence type="ECO:0000256" key="14">
    <source>
        <dbReference type="ARBA" id="ARBA00024146"/>
    </source>
</evidence>
<evidence type="ECO:0000256" key="3">
    <source>
        <dbReference type="ARBA" id="ARBA00006667"/>
    </source>
</evidence>
<evidence type="ECO:0000256" key="8">
    <source>
        <dbReference type="ARBA" id="ARBA00022723"/>
    </source>
</evidence>
<dbReference type="SMART" id="SM00516">
    <property type="entry name" value="SEC14"/>
    <property type="match status" value="1"/>
</dbReference>
<dbReference type="PROSITE" id="PS50191">
    <property type="entry name" value="CRAL_TRIO"/>
    <property type="match status" value="1"/>
</dbReference>
<keyword evidence="10 16" id="KW-0492">Microsome</keyword>
<keyword evidence="8" id="KW-0479">Metal-binding</keyword>
<evidence type="ECO:0000256" key="4">
    <source>
        <dbReference type="ARBA" id="ARBA00018320"/>
    </source>
</evidence>
<dbReference type="InterPro" id="IPR011074">
    <property type="entry name" value="CRAL/TRIO_N_dom"/>
</dbReference>
<dbReference type="OrthoDB" id="75724at2759"/>
<comment type="cofactor">
    <cofactor evidence="1">
        <name>heme b</name>
        <dbReference type="ChEBI" id="CHEBI:60344"/>
    </cofactor>
</comment>
<dbReference type="PANTHER" id="PTHR47669">
    <property type="entry name" value="PHOSPHATIDYLINOSITOL TRANSFER PROTEIN SFH5"/>
    <property type="match status" value="1"/>
</dbReference>
<keyword evidence="11" id="KW-0408">Iron</keyword>
<dbReference type="GO" id="GO:0005829">
    <property type="term" value="C:cytosol"/>
    <property type="evidence" value="ECO:0007669"/>
    <property type="project" value="TreeGrafter"/>
</dbReference>
<name>A0A7S9KJW9_EPIFF</name>
<keyword evidence="12 16" id="KW-0445">Lipid transport</keyword>
<keyword evidence="9 16" id="KW-0256">Endoplasmic reticulum</keyword>
<dbReference type="EMBL" id="CP031385">
    <property type="protein sequence ID" value="QPG93609.1"/>
    <property type="molecule type" value="Genomic_DNA"/>
</dbReference>
<keyword evidence="20" id="KW-1185">Reference proteome</keyword>